<proteinExistence type="predicted"/>
<gene>
    <name evidence="1" type="ORF">FH972_008083</name>
</gene>
<accession>A0A5N6QYE4</accession>
<keyword evidence="2" id="KW-1185">Reference proteome</keyword>
<organism evidence="1 2">
    <name type="scientific">Carpinus fangiana</name>
    <dbReference type="NCBI Taxonomy" id="176857"/>
    <lineage>
        <taxon>Eukaryota</taxon>
        <taxon>Viridiplantae</taxon>
        <taxon>Streptophyta</taxon>
        <taxon>Embryophyta</taxon>
        <taxon>Tracheophyta</taxon>
        <taxon>Spermatophyta</taxon>
        <taxon>Magnoliopsida</taxon>
        <taxon>eudicotyledons</taxon>
        <taxon>Gunneridae</taxon>
        <taxon>Pentapetalae</taxon>
        <taxon>rosids</taxon>
        <taxon>fabids</taxon>
        <taxon>Fagales</taxon>
        <taxon>Betulaceae</taxon>
        <taxon>Carpinus</taxon>
    </lineage>
</organism>
<reference evidence="1 2" key="1">
    <citation type="submission" date="2019-06" db="EMBL/GenBank/DDBJ databases">
        <title>A chromosomal-level reference genome of Carpinus fangiana (Coryloideae, Betulaceae).</title>
        <authorList>
            <person name="Yang X."/>
            <person name="Wang Z."/>
            <person name="Zhang L."/>
            <person name="Hao G."/>
            <person name="Liu J."/>
            <person name="Yang Y."/>
        </authorList>
    </citation>
    <scope>NUCLEOTIDE SEQUENCE [LARGE SCALE GENOMIC DNA]</scope>
    <source>
        <strain evidence="1">Cfa_2016G</strain>
        <tissue evidence="1">Leaf</tissue>
    </source>
</reference>
<evidence type="ECO:0000313" key="1">
    <source>
        <dbReference type="EMBL" id="KAE8022268.1"/>
    </source>
</evidence>
<evidence type="ECO:0000313" key="2">
    <source>
        <dbReference type="Proteomes" id="UP000327013"/>
    </source>
</evidence>
<dbReference type="EMBL" id="CM017323">
    <property type="protein sequence ID" value="KAE8022268.1"/>
    <property type="molecule type" value="Genomic_DNA"/>
</dbReference>
<name>A0A5N6QYE4_9ROSI</name>
<protein>
    <submittedName>
        <fullName evidence="1">Uncharacterized protein</fullName>
    </submittedName>
</protein>
<sequence length="89" mass="10001">MASDNIAAKKKKSFTKVSQSKVRQLSSSIQWVITFRRKLWARMAVVQGRVVPDGKNILDSGYMEIGGIEYVNLRNSLEKLQLDIGACLD</sequence>
<dbReference type="AlphaFoldDB" id="A0A5N6QYE4"/>
<dbReference type="Proteomes" id="UP000327013">
    <property type="component" value="Chromosome 3"/>
</dbReference>